<comment type="similarity">
    <text evidence="5">Belongs to the pyruvate, phosphate/water dikinase regulatory protein family. PDRP subfamily.</text>
</comment>
<dbReference type="EC" id="2.7.11.32" evidence="5"/>
<comment type="caution">
    <text evidence="6">The sequence shown here is derived from an EMBL/GenBank/DDBJ whole genome shotgun (WGS) entry which is preliminary data.</text>
</comment>
<comment type="catalytic activity">
    <reaction evidence="5">
        <text>N(tele)-phospho-L-histidyl/L-threonyl-[pyruvate, phosphate dikinase] + ADP = N(tele)-phospho-L-histidyl/O-phospho-L-threonyl-[pyruvate, phosphate dikinase] + AMP + H(+)</text>
        <dbReference type="Rhea" id="RHEA:43692"/>
        <dbReference type="Rhea" id="RHEA-COMP:10650"/>
        <dbReference type="Rhea" id="RHEA-COMP:10651"/>
        <dbReference type="ChEBI" id="CHEBI:15378"/>
        <dbReference type="ChEBI" id="CHEBI:30013"/>
        <dbReference type="ChEBI" id="CHEBI:61977"/>
        <dbReference type="ChEBI" id="CHEBI:83586"/>
        <dbReference type="ChEBI" id="CHEBI:456215"/>
        <dbReference type="ChEBI" id="CHEBI:456216"/>
        <dbReference type="EC" id="2.7.11.32"/>
    </reaction>
</comment>
<dbReference type="Proteomes" id="UP001206692">
    <property type="component" value="Unassembled WGS sequence"/>
</dbReference>
<dbReference type="GO" id="GO:0016301">
    <property type="term" value="F:kinase activity"/>
    <property type="evidence" value="ECO:0007669"/>
    <property type="project" value="UniProtKB-KW"/>
</dbReference>
<evidence type="ECO:0000256" key="3">
    <source>
        <dbReference type="ARBA" id="ARBA00022741"/>
    </source>
</evidence>
<evidence type="ECO:0000256" key="1">
    <source>
        <dbReference type="ARBA" id="ARBA00022527"/>
    </source>
</evidence>
<reference evidence="6 7" key="1">
    <citation type="submission" date="2022-06" db="EMBL/GenBank/DDBJ databases">
        <title>Isolation of gut microbiota from human fecal samples.</title>
        <authorList>
            <person name="Pamer E.G."/>
            <person name="Barat B."/>
            <person name="Waligurski E."/>
            <person name="Medina S."/>
            <person name="Paddock L."/>
            <person name="Mostad J."/>
        </authorList>
    </citation>
    <scope>NUCLEOTIDE SEQUENCE [LARGE SCALE GENOMIC DNA]</scope>
    <source>
        <strain evidence="6 7">DFI.1.1</strain>
    </source>
</reference>
<dbReference type="RefSeq" id="WP_062412128.1">
    <property type="nucleotide sequence ID" value="NZ_RPVU01000066.1"/>
</dbReference>
<accession>A0ABT1SRQ7</accession>
<dbReference type="InterPro" id="IPR005177">
    <property type="entry name" value="Kinase-pyrophosphorylase"/>
</dbReference>
<gene>
    <name evidence="6" type="ORF">NE675_05570</name>
</gene>
<dbReference type="NCBIfam" id="NF003742">
    <property type="entry name" value="PRK05339.1"/>
    <property type="match status" value="1"/>
</dbReference>
<keyword evidence="1 5" id="KW-0723">Serine/threonine-protein kinase</keyword>
<protein>
    <recommendedName>
        <fullName evidence="5">Putative pyruvate, phosphate dikinase regulatory protein</fullName>
        <shortName evidence="5">PPDK regulatory protein</shortName>
        <ecNumber evidence="5">2.7.11.32</ecNumber>
        <ecNumber evidence="5">2.7.4.27</ecNumber>
    </recommendedName>
</protein>
<comment type="function">
    <text evidence="5">Bifunctional serine/threonine kinase and phosphorylase involved in the regulation of the pyruvate, phosphate dikinase (PPDK) by catalyzing its phosphorylation/dephosphorylation.</text>
</comment>
<evidence type="ECO:0000313" key="7">
    <source>
        <dbReference type="Proteomes" id="UP001206692"/>
    </source>
</evidence>
<comment type="catalytic activity">
    <reaction evidence="5">
        <text>N(tele)-phospho-L-histidyl/O-phospho-L-threonyl-[pyruvate, phosphate dikinase] + phosphate + H(+) = N(tele)-phospho-L-histidyl/L-threonyl-[pyruvate, phosphate dikinase] + diphosphate</text>
        <dbReference type="Rhea" id="RHEA:43696"/>
        <dbReference type="Rhea" id="RHEA-COMP:10650"/>
        <dbReference type="Rhea" id="RHEA-COMP:10651"/>
        <dbReference type="ChEBI" id="CHEBI:15378"/>
        <dbReference type="ChEBI" id="CHEBI:30013"/>
        <dbReference type="ChEBI" id="CHEBI:33019"/>
        <dbReference type="ChEBI" id="CHEBI:43474"/>
        <dbReference type="ChEBI" id="CHEBI:61977"/>
        <dbReference type="ChEBI" id="CHEBI:83586"/>
        <dbReference type="EC" id="2.7.4.27"/>
    </reaction>
</comment>
<evidence type="ECO:0000256" key="5">
    <source>
        <dbReference type="HAMAP-Rule" id="MF_00921"/>
    </source>
</evidence>
<dbReference type="EMBL" id="JANGEW010000008">
    <property type="protein sequence ID" value="MCQ5342499.1"/>
    <property type="molecule type" value="Genomic_DNA"/>
</dbReference>
<organism evidence="6 7">
    <name type="scientific">Megasphaera massiliensis</name>
    <dbReference type="NCBI Taxonomy" id="1232428"/>
    <lineage>
        <taxon>Bacteria</taxon>
        <taxon>Bacillati</taxon>
        <taxon>Bacillota</taxon>
        <taxon>Negativicutes</taxon>
        <taxon>Veillonellales</taxon>
        <taxon>Veillonellaceae</taxon>
        <taxon>Megasphaera</taxon>
    </lineage>
</organism>
<keyword evidence="2 5" id="KW-0808">Transferase</keyword>
<dbReference type="EC" id="2.7.4.27" evidence="5"/>
<name>A0ABT1SRQ7_9FIRM</name>
<evidence type="ECO:0000313" key="6">
    <source>
        <dbReference type="EMBL" id="MCQ5342499.1"/>
    </source>
</evidence>
<dbReference type="PANTHER" id="PTHR31756:SF3">
    <property type="entry name" value="PYRUVATE, PHOSPHATE DIKINASE REGULATORY PROTEIN 1, CHLOROPLASTIC"/>
    <property type="match status" value="1"/>
</dbReference>
<evidence type="ECO:0000256" key="2">
    <source>
        <dbReference type="ARBA" id="ARBA00022679"/>
    </source>
</evidence>
<sequence length="284" mass="31962">MWVREEIILEKKPIIYACSDSLGETAERVARAAASQYDKQEFNIIRVPYIRSDQQIEELVRKAEADGAMICYTIISPALRRKLKDLTASANVTVVDIIGPMLAGVGTLTDTEPTLKAGMIHQLDEEYFKRVEAIEFAVKYDDGKNPMGFLKADIVIVGVSRTSKTPLSMYLAHKRVKAANLPLVPEVNLPPELFQIPARKIVGLIIDPFKLNFIRSERLRSMGLDANASYANIERINEELEYARGVMRRLHCPIIDVSSKAIEETANLVMEIVKRNKELYPDEG</sequence>
<dbReference type="InterPro" id="IPR026565">
    <property type="entry name" value="PPDK_reg"/>
</dbReference>
<dbReference type="PANTHER" id="PTHR31756">
    <property type="entry name" value="PYRUVATE, PHOSPHATE DIKINASE REGULATORY PROTEIN 1, CHLOROPLASTIC"/>
    <property type="match status" value="1"/>
</dbReference>
<proteinExistence type="inferred from homology"/>
<dbReference type="Pfam" id="PF03618">
    <property type="entry name" value="Kinase-PPPase"/>
    <property type="match status" value="1"/>
</dbReference>
<feature type="binding site" evidence="5">
    <location>
        <begin position="158"/>
        <end position="165"/>
    </location>
    <ligand>
        <name>ADP</name>
        <dbReference type="ChEBI" id="CHEBI:456216"/>
    </ligand>
</feature>
<keyword evidence="7" id="KW-1185">Reference proteome</keyword>
<keyword evidence="4 5" id="KW-0418">Kinase</keyword>
<dbReference type="HAMAP" id="MF_00921">
    <property type="entry name" value="PDRP"/>
    <property type="match status" value="1"/>
</dbReference>
<keyword evidence="3 5" id="KW-0547">Nucleotide-binding</keyword>
<evidence type="ECO:0000256" key="4">
    <source>
        <dbReference type="ARBA" id="ARBA00022777"/>
    </source>
</evidence>